<dbReference type="GO" id="GO:0004357">
    <property type="term" value="F:glutamate-cysteine ligase activity"/>
    <property type="evidence" value="ECO:0007669"/>
    <property type="project" value="InterPro"/>
</dbReference>
<dbReference type="InterPro" id="IPR011793">
    <property type="entry name" value="YbdK"/>
</dbReference>
<accession>A0A382BUW4</accession>
<dbReference type="AlphaFoldDB" id="A0A382BUW4"/>
<dbReference type="PANTHER" id="PTHR36510:SF1">
    <property type="entry name" value="GLUTAMATE--CYSTEINE LIGASE 2-RELATED"/>
    <property type="match status" value="1"/>
</dbReference>
<dbReference type="HAMAP" id="MF_01609">
    <property type="entry name" value="Glu_cys_ligase_2"/>
    <property type="match status" value="1"/>
</dbReference>
<evidence type="ECO:0008006" key="5">
    <source>
        <dbReference type="Google" id="ProtNLM"/>
    </source>
</evidence>
<dbReference type="InterPro" id="IPR006336">
    <property type="entry name" value="GCS2"/>
</dbReference>
<dbReference type="NCBIfam" id="NF010039">
    <property type="entry name" value="PRK13515.1"/>
    <property type="match status" value="1"/>
</dbReference>
<organism evidence="4">
    <name type="scientific">marine metagenome</name>
    <dbReference type="NCBI Taxonomy" id="408172"/>
    <lineage>
        <taxon>unclassified sequences</taxon>
        <taxon>metagenomes</taxon>
        <taxon>ecological metagenomes</taxon>
    </lineage>
</organism>
<name>A0A382BUW4_9ZZZZ</name>
<keyword evidence="2" id="KW-0547">Nucleotide-binding</keyword>
<dbReference type="Gene3D" id="3.30.590.20">
    <property type="match status" value="1"/>
</dbReference>
<evidence type="ECO:0000256" key="3">
    <source>
        <dbReference type="ARBA" id="ARBA00022840"/>
    </source>
</evidence>
<dbReference type="InterPro" id="IPR050141">
    <property type="entry name" value="GCL_type2/YbdK_subfam"/>
</dbReference>
<evidence type="ECO:0000313" key="4">
    <source>
        <dbReference type="EMBL" id="SVB17272.1"/>
    </source>
</evidence>
<reference evidence="4" key="1">
    <citation type="submission" date="2018-05" db="EMBL/GenBank/DDBJ databases">
        <authorList>
            <person name="Lanie J.A."/>
            <person name="Ng W.-L."/>
            <person name="Kazmierczak K.M."/>
            <person name="Andrzejewski T.M."/>
            <person name="Davidsen T.M."/>
            <person name="Wayne K.J."/>
            <person name="Tettelin H."/>
            <person name="Glass J.I."/>
            <person name="Rusch D."/>
            <person name="Podicherti R."/>
            <person name="Tsui H.-C.T."/>
            <person name="Winkler M.E."/>
        </authorList>
    </citation>
    <scope>NUCLEOTIDE SEQUENCE</scope>
</reference>
<dbReference type="GO" id="GO:0005524">
    <property type="term" value="F:ATP binding"/>
    <property type="evidence" value="ECO:0007669"/>
    <property type="project" value="UniProtKB-KW"/>
</dbReference>
<protein>
    <recommendedName>
        <fullName evidence="5">Glutamate--cysteine ligase</fullName>
    </recommendedName>
</protein>
<dbReference type="NCBIfam" id="TIGR02050">
    <property type="entry name" value="gshA_cyan_rel"/>
    <property type="match status" value="1"/>
</dbReference>
<dbReference type="GO" id="GO:0042398">
    <property type="term" value="P:modified amino acid biosynthetic process"/>
    <property type="evidence" value="ECO:0007669"/>
    <property type="project" value="InterPro"/>
</dbReference>
<gene>
    <name evidence="4" type="ORF">METZ01_LOCUS170126</name>
</gene>
<keyword evidence="1" id="KW-0436">Ligase</keyword>
<evidence type="ECO:0000256" key="2">
    <source>
        <dbReference type="ARBA" id="ARBA00022741"/>
    </source>
</evidence>
<sequence>MAIPKPSFTVGIEEEYLLVDRESRDLATNPPGEIMIECEAQLGNRVTAEFMRSQIEVGTRVCNNIGEARGELQELRGTVAKVAGQYGLAPIAVSTHPFAHWSQQSQTDKERYDDLSNALQATARRLLISGMHVHVAVEPEDMRIDLMNQATYFLPHLLALSTSSPFWGGENTGLMSYRLTVFDALPRTGVPERFESFGEYERLVNRLVEAGVIEDGTKIWWDMRPSARYPTLEMRMTDICTTLEDALSIASLYQCLLAMLFRLRTSNQSWRVYPLICVEENRWRAQRYGVTDTLIDFGLGDQVQYKDLLAEIMNMVAIDAEALGCANEVRHAQEILARGTSAQTQVRIYDAALAAGQDKQTALNKVVDWLIAETVRDL</sequence>
<proteinExistence type="inferred from homology"/>
<dbReference type="InterPro" id="IPR014746">
    <property type="entry name" value="Gln_synth/guanido_kin_cat_dom"/>
</dbReference>
<dbReference type="PANTHER" id="PTHR36510">
    <property type="entry name" value="GLUTAMATE--CYSTEINE LIGASE 2-RELATED"/>
    <property type="match status" value="1"/>
</dbReference>
<dbReference type="Pfam" id="PF04107">
    <property type="entry name" value="GCS2"/>
    <property type="match status" value="1"/>
</dbReference>
<evidence type="ECO:0000256" key="1">
    <source>
        <dbReference type="ARBA" id="ARBA00022598"/>
    </source>
</evidence>
<dbReference type="EMBL" id="UINC01031361">
    <property type="protein sequence ID" value="SVB17272.1"/>
    <property type="molecule type" value="Genomic_DNA"/>
</dbReference>
<dbReference type="SUPFAM" id="SSF55931">
    <property type="entry name" value="Glutamine synthetase/guanido kinase"/>
    <property type="match status" value="1"/>
</dbReference>
<keyword evidence="3" id="KW-0067">ATP-binding</keyword>